<gene>
    <name evidence="1" type="ORF">SAMN05216462_2241</name>
</gene>
<sequence length="36" mass="4233">MGKIPYFCPQKSEDSPRILTKGSYYDYRKENEEATS</sequence>
<dbReference type="AlphaFoldDB" id="A0A1H4DDR8"/>
<evidence type="ECO:0000313" key="2">
    <source>
        <dbReference type="Proteomes" id="UP000182257"/>
    </source>
</evidence>
<proteinExistence type="predicted"/>
<protein>
    <submittedName>
        <fullName evidence="1">Uncharacterized protein</fullName>
    </submittedName>
</protein>
<dbReference type="EMBL" id="FNRF01000004">
    <property type="protein sequence ID" value="SEA70392.1"/>
    <property type="molecule type" value="Genomic_DNA"/>
</dbReference>
<reference evidence="1 2" key="1">
    <citation type="submission" date="2016-10" db="EMBL/GenBank/DDBJ databases">
        <authorList>
            <person name="de Groot N.N."/>
        </authorList>
    </citation>
    <scope>NUCLEOTIDE SEQUENCE [LARGE SCALE GENOMIC DNA]</scope>
    <source>
        <strain evidence="1 2">D31d</strain>
    </source>
</reference>
<dbReference type="Proteomes" id="UP000182257">
    <property type="component" value="Unassembled WGS sequence"/>
</dbReference>
<accession>A0A1H4DDR8</accession>
<name>A0A1H4DDR8_XYLRU</name>
<organism evidence="1 2">
    <name type="scientific">Xylanibacter ruminicola</name>
    <name type="common">Prevotella ruminicola</name>
    <dbReference type="NCBI Taxonomy" id="839"/>
    <lineage>
        <taxon>Bacteria</taxon>
        <taxon>Pseudomonadati</taxon>
        <taxon>Bacteroidota</taxon>
        <taxon>Bacteroidia</taxon>
        <taxon>Bacteroidales</taxon>
        <taxon>Prevotellaceae</taxon>
        <taxon>Xylanibacter</taxon>
    </lineage>
</organism>
<evidence type="ECO:0000313" key="1">
    <source>
        <dbReference type="EMBL" id="SEA70392.1"/>
    </source>
</evidence>